<evidence type="ECO:0000256" key="2">
    <source>
        <dbReference type="SAM" id="SignalP"/>
    </source>
</evidence>
<sequence length="183" mass="19054">MAVTVTSAALTGGLLQAVPATATPKSNSSTSTGESARRGGVSNPDHTLGKGWRTSGDRAVTAAADSDGLHILVADSTKAYQWKTAAVLSEPGMPADTWIGNQCVMDHDHVAAVYAPRTFTNKPDLMQGGAFAAVVNLSTGQVTKLSFTASLAYFDPSCDPDTHTAAFTAFRDMNDAARTMTRS</sequence>
<name>A0ABP7IYU3_9ACTN</name>
<dbReference type="Proteomes" id="UP001501009">
    <property type="component" value="Unassembled WGS sequence"/>
</dbReference>
<dbReference type="EMBL" id="BAABDE010000029">
    <property type="protein sequence ID" value="GAA3830047.1"/>
    <property type="molecule type" value="Genomic_DNA"/>
</dbReference>
<feature type="compositionally biased region" description="Polar residues" evidence="1">
    <location>
        <begin position="23"/>
        <end position="34"/>
    </location>
</feature>
<feature type="region of interest" description="Disordered" evidence="1">
    <location>
        <begin position="20"/>
        <end position="54"/>
    </location>
</feature>
<reference evidence="4" key="1">
    <citation type="journal article" date="2019" name="Int. J. Syst. Evol. Microbiol.">
        <title>The Global Catalogue of Microorganisms (GCM) 10K type strain sequencing project: providing services to taxonomists for standard genome sequencing and annotation.</title>
        <authorList>
            <consortium name="The Broad Institute Genomics Platform"/>
            <consortium name="The Broad Institute Genome Sequencing Center for Infectious Disease"/>
            <person name="Wu L."/>
            <person name="Ma J."/>
        </authorList>
    </citation>
    <scope>NUCLEOTIDE SEQUENCE [LARGE SCALE GENOMIC DNA]</scope>
    <source>
        <strain evidence="4">JCM 17138</strain>
    </source>
</reference>
<gene>
    <name evidence="3" type="ORF">GCM10022403_074090</name>
</gene>
<protein>
    <submittedName>
        <fullName evidence="3">Uncharacterized protein</fullName>
    </submittedName>
</protein>
<dbReference type="RefSeq" id="WP_275777069.1">
    <property type="nucleotide sequence ID" value="NZ_BAABDE010000029.1"/>
</dbReference>
<keyword evidence="4" id="KW-1185">Reference proteome</keyword>
<feature type="chain" id="PRO_5047279969" evidence="2">
    <location>
        <begin position="23"/>
        <end position="183"/>
    </location>
</feature>
<evidence type="ECO:0000313" key="4">
    <source>
        <dbReference type="Proteomes" id="UP001501009"/>
    </source>
</evidence>
<feature type="signal peptide" evidence="2">
    <location>
        <begin position="1"/>
        <end position="22"/>
    </location>
</feature>
<accession>A0ABP7IYU3</accession>
<proteinExistence type="predicted"/>
<comment type="caution">
    <text evidence="3">The sequence shown here is derived from an EMBL/GenBank/DDBJ whole genome shotgun (WGS) entry which is preliminary data.</text>
</comment>
<keyword evidence="2" id="KW-0732">Signal</keyword>
<organism evidence="3 4">
    <name type="scientific">Streptomyces coacervatus</name>
    <dbReference type="NCBI Taxonomy" id="647381"/>
    <lineage>
        <taxon>Bacteria</taxon>
        <taxon>Bacillati</taxon>
        <taxon>Actinomycetota</taxon>
        <taxon>Actinomycetes</taxon>
        <taxon>Kitasatosporales</taxon>
        <taxon>Streptomycetaceae</taxon>
        <taxon>Streptomyces</taxon>
    </lineage>
</organism>
<evidence type="ECO:0000313" key="3">
    <source>
        <dbReference type="EMBL" id="GAA3830047.1"/>
    </source>
</evidence>
<evidence type="ECO:0000256" key="1">
    <source>
        <dbReference type="SAM" id="MobiDB-lite"/>
    </source>
</evidence>